<sequence>MSTSHWTERSKGSGRGHARGKRPSEAISSLQNQMFSLTTEIVEPIKPTYPISYLSYSEQVEGQAL</sequence>
<reference evidence="2 3" key="1">
    <citation type="journal article" date="2012" name="J. Bacteriol.">
        <title>Genome Sequence of the Antarctic Psychrophile Bacterium Planococcus antarcticus DSM 14505.</title>
        <authorList>
            <person name="Margolles A."/>
            <person name="Gueimonde M."/>
            <person name="Sanchez B."/>
        </authorList>
    </citation>
    <scope>NUCLEOTIDE SEQUENCE [LARGE SCALE GENOMIC DNA]</scope>
    <source>
        <strain evidence="2 3">DSM 14505</strain>
    </source>
</reference>
<dbReference type="RefSeq" id="WP_006830315.1">
    <property type="nucleotide sequence ID" value="NZ_AJYB01000033.1"/>
</dbReference>
<dbReference type="EMBL" id="AJYB01000033">
    <property type="protein sequence ID" value="EIM06230.1"/>
    <property type="molecule type" value="Genomic_DNA"/>
</dbReference>
<accession>A0AA87IJW8</accession>
<protein>
    <submittedName>
        <fullName evidence="2">Uncharacterized protein</fullName>
    </submittedName>
</protein>
<feature type="compositionally biased region" description="Basic residues" evidence="1">
    <location>
        <begin position="12"/>
        <end position="21"/>
    </location>
</feature>
<comment type="caution">
    <text evidence="2">The sequence shown here is derived from an EMBL/GenBank/DDBJ whole genome shotgun (WGS) entry which is preliminary data.</text>
</comment>
<evidence type="ECO:0000313" key="3">
    <source>
        <dbReference type="Proteomes" id="UP000004725"/>
    </source>
</evidence>
<proteinExistence type="predicted"/>
<dbReference type="AlphaFoldDB" id="A0AA87IJW8"/>
<evidence type="ECO:0000256" key="1">
    <source>
        <dbReference type="SAM" id="MobiDB-lite"/>
    </source>
</evidence>
<evidence type="ECO:0000313" key="2">
    <source>
        <dbReference type="EMBL" id="EIM06230.1"/>
    </source>
</evidence>
<feature type="region of interest" description="Disordered" evidence="1">
    <location>
        <begin position="1"/>
        <end position="29"/>
    </location>
</feature>
<name>A0AA87IJW8_9BACL</name>
<feature type="compositionally biased region" description="Basic and acidic residues" evidence="1">
    <location>
        <begin position="1"/>
        <end position="11"/>
    </location>
</feature>
<dbReference type="Proteomes" id="UP000004725">
    <property type="component" value="Unassembled WGS sequence"/>
</dbReference>
<gene>
    <name evidence="2" type="ORF">A1A1_11707</name>
</gene>
<organism evidence="2 3">
    <name type="scientific">Planococcus antarcticus DSM 14505</name>
    <dbReference type="NCBI Taxonomy" id="1185653"/>
    <lineage>
        <taxon>Bacteria</taxon>
        <taxon>Bacillati</taxon>
        <taxon>Bacillota</taxon>
        <taxon>Bacilli</taxon>
        <taxon>Bacillales</taxon>
        <taxon>Caryophanaceae</taxon>
        <taxon>Planococcus</taxon>
    </lineage>
</organism>